<sequence>MMRKMQRKDTIIYCISQMFILKWLNNVYKMERELCFSVFQIK</sequence>
<gene>
    <name evidence="1" type="ORF">HMPREF0653_01851</name>
</gene>
<evidence type="ECO:0000313" key="2">
    <source>
        <dbReference type="Proteomes" id="UP000016660"/>
    </source>
</evidence>
<keyword evidence="2" id="KW-1185">Reference proteome</keyword>
<evidence type="ECO:0000313" key="1">
    <source>
        <dbReference type="EMBL" id="ERJ75485.1"/>
    </source>
</evidence>
<reference evidence="1 2" key="1">
    <citation type="submission" date="2013-06" db="EMBL/GenBank/DDBJ databases">
        <authorList>
            <person name="Weinstock G."/>
            <person name="Sodergren E."/>
            <person name="Lobos E.A."/>
            <person name="Fulton L."/>
            <person name="Fulton R."/>
            <person name="Courtney L."/>
            <person name="Fronick C."/>
            <person name="O'Laughlin M."/>
            <person name="Godfrey J."/>
            <person name="Wilson R.M."/>
            <person name="Miner T."/>
            <person name="Farmer C."/>
            <person name="Delehaunty K."/>
            <person name="Cordes M."/>
            <person name="Minx P."/>
            <person name="Tomlinson C."/>
            <person name="Chen J."/>
            <person name="Wollam A."/>
            <person name="Pepin K.H."/>
            <person name="Bhonagiri V."/>
            <person name="Zhang X."/>
            <person name="Warren W."/>
            <person name="Mitreva M."/>
            <person name="Mardis E.R."/>
            <person name="Wilson R.K."/>
        </authorList>
    </citation>
    <scope>NUCLEOTIDE SEQUENCE [LARGE SCALE GENOMIC DNA]</scope>
    <source>
        <strain evidence="1 2">ATCC 29426</strain>
    </source>
</reference>
<proteinExistence type="predicted"/>
<organism evidence="1 2">
    <name type="scientific">Prevotella disiens JCM 6334 = ATCC 29426</name>
    <dbReference type="NCBI Taxonomy" id="1235811"/>
    <lineage>
        <taxon>Bacteria</taxon>
        <taxon>Pseudomonadati</taxon>
        <taxon>Bacteroidota</taxon>
        <taxon>Bacteroidia</taxon>
        <taxon>Bacteroidales</taxon>
        <taxon>Prevotellaceae</taxon>
        <taxon>Prevotella</taxon>
    </lineage>
</organism>
<protein>
    <submittedName>
        <fullName evidence="1">Uncharacterized protein</fullName>
    </submittedName>
</protein>
<comment type="caution">
    <text evidence="1">The sequence shown here is derived from an EMBL/GenBank/DDBJ whole genome shotgun (WGS) entry which is preliminary data.</text>
</comment>
<dbReference type="EMBL" id="AWUY01000170">
    <property type="protein sequence ID" value="ERJ75485.1"/>
    <property type="molecule type" value="Genomic_DNA"/>
</dbReference>
<dbReference type="Proteomes" id="UP000016660">
    <property type="component" value="Unassembled WGS sequence"/>
</dbReference>
<accession>A0ABP2YA80</accession>
<name>A0ABP2YA80_9BACT</name>